<dbReference type="CDD" id="cd02194">
    <property type="entry name" value="ThiL"/>
    <property type="match status" value="1"/>
</dbReference>
<feature type="binding site" evidence="2">
    <location>
        <position position="282"/>
    </location>
    <ligand>
        <name>substrate</name>
    </ligand>
</feature>
<comment type="pathway">
    <text evidence="2">Cofactor biosynthesis; thiamine diphosphate biosynthesis; thiamine diphosphate from thiamine phosphate: step 1/1.</text>
</comment>
<dbReference type="InterPro" id="IPR006283">
    <property type="entry name" value="ThiL-like"/>
</dbReference>
<organism evidence="5 6">
    <name type="scientific">Erythrobacter rubeus</name>
    <dbReference type="NCBI Taxonomy" id="2760803"/>
    <lineage>
        <taxon>Bacteria</taxon>
        <taxon>Pseudomonadati</taxon>
        <taxon>Pseudomonadota</taxon>
        <taxon>Alphaproteobacteria</taxon>
        <taxon>Sphingomonadales</taxon>
        <taxon>Erythrobacteraceae</taxon>
        <taxon>Erythrobacter/Porphyrobacter group</taxon>
        <taxon>Erythrobacter</taxon>
    </lineage>
</organism>
<comment type="caution">
    <text evidence="2">Lacks conserved residue(s) required for the propagation of feature annotation.</text>
</comment>
<evidence type="ECO:0000256" key="1">
    <source>
        <dbReference type="ARBA" id="ARBA00022977"/>
    </source>
</evidence>
<dbReference type="InterPro" id="IPR016188">
    <property type="entry name" value="PurM-like_N"/>
</dbReference>
<dbReference type="EMBL" id="JACXLC010000001">
    <property type="protein sequence ID" value="MBD2842335.1"/>
    <property type="molecule type" value="Genomic_DNA"/>
</dbReference>
<dbReference type="Proteomes" id="UP000635384">
    <property type="component" value="Unassembled WGS sequence"/>
</dbReference>
<comment type="function">
    <text evidence="2">Catalyzes the ATP-dependent phosphorylation of thiamine-monophosphate (TMP) to form thiamine-pyrophosphate (TPP), the active form of vitamin B1.</text>
</comment>
<feature type="binding site" evidence="2">
    <location>
        <position position="25"/>
    </location>
    <ligand>
        <name>Mg(2+)</name>
        <dbReference type="ChEBI" id="CHEBI:18420"/>
        <label>3</label>
    </ligand>
</feature>
<dbReference type="SUPFAM" id="SSF55326">
    <property type="entry name" value="PurM N-terminal domain-like"/>
    <property type="match status" value="1"/>
</dbReference>
<keyword evidence="2" id="KW-0547">Nucleotide-binding</keyword>
<feature type="binding site" evidence="2">
    <location>
        <position position="25"/>
    </location>
    <ligand>
        <name>Mg(2+)</name>
        <dbReference type="ChEBI" id="CHEBI:18420"/>
        <label>4</label>
    </ligand>
</feature>
<keyword evidence="2" id="KW-0067">ATP-binding</keyword>
<feature type="binding site" evidence="2">
    <location>
        <position position="69"/>
    </location>
    <ligand>
        <name>Mg(2+)</name>
        <dbReference type="ChEBI" id="CHEBI:18420"/>
        <label>2</label>
    </ligand>
</feature>
<dbReference type="EC" id="2.7.4.16" evidence="2"/>
<dbReference type="PANTHER" id="PTHR30270:SF0">
    <property type="entry name" value="THIAMINE-MONOPHOSPHATE KINASE"/>
    <property type="match status" value="1"/>
</dbReference>
<dbReference type="RefSeq" id="WP_190787803.1">
    <property type="nucleotide sequence ID" value="NZ_JACXLC010000001.1"/>
</dbReference>
<evidence type="ECO:0000313" key="5">
    <source>
        <dbReference type="EMBL" id="MBD2842335.1"/>
    </source>
</evidence>
<feature type="binding site" evidence="2">
    <location>
        <position position="138"/>
    </location>
    <ligand>
        <name>ATP</name>
        <dbReference type="ChEBI" id="CHEBI:30616"/>
    </ligand>
</feature>
<feature type="binding site" evidence="2">
    <location>
        <position position="235"/>
    </location>
    <ligand>
        <name>substrate</name>
    </ligand>
</feature>
<feature type="binding site" evidence="2">
    <location>
        <position position="69"/>
    </location>
    <ligand>
        <name>Mg(2+)</name>
        <dbReference type="ChEBI" id="CHEBI:18420"/>
        <label>4</label>
    </ligand>
</feature>
<feature type="binding site" evidence="2">
    <location>
        <position position="48"/>
    </location>
    <ligand>
        <name>substrate</name>
    </ligand>
</feature>
<comment type="similarity">
    <text evidence="2">Belongs to the thiamine-monophosphate kinase family.</text>
</comment>
<dbReference type="PIRSF" id="PIRSF005303">
    <property type="entry name" value="Thiam_monoph_kin"/>
    <property type="match status" value="1"/>
</dbReference>
<name>A0ABR8KNW8_9SPHN</name>
<feature type="binding site" evidence="2">
    <location>
        <position position="41"/>
    </location>
    <ligand>
        <name>Mg(2+)</name>
        <dbReference type="ChEBI" id="CHEBI:18420"/>
        <label>2</label>
    </ligand>
</feature>
<keyword evidence="2" id="KW-0479">Metal-binding</keyword>
<dbReference type="InterPro" id="IPR036676">
    <property type="entry name" value="PurM-like_C_sf"/>
</dbReference>
<dbReference type="Pfam" id="PF00586">
    <property type="entry name" value="AIRS"/>
    <property type="match status" value="1"/>
</dbReference>
<feature type="domain" description="PurM-like C-terminal" evidence="4">
    <location>
        <begin position="142"/>
        <end position="245"/>
    </location>
</feature>
<dbReference type="GO" id="GO:0009030">
    <property type="term" value="F:thiamine-phosphate kinase activity"/>
    <property type="evidence" value="ECO:0007669"/>
    <property type="project" value="UniProtKB-EC"/>
</dbReference>
<evidence type="ECO:0000259" key="4">
    <source>
        <dbReference type="Pfam" id="PF02769"/>
    </source>
</evidence>
<feature type="binding site" evidence="2">
    <location>
        <position position="69"/>
    </location>
    <ligand>
        <name>Mg(2+)</name>
        <dbReference type="ChEBI" id="CHEBI:18420"/>
        <label>3</label>
    </ligand>
</feature>
<dbReference type="InterPro" id="IPR036921">
    <property type="entry name" value="PurM-like_N_sf"/>
</dbReference>
<dbReference type="Gene3D" id="3.30.1330.10">
    <property type="entry name" value="PurM-like, N-terminal domain"/>
    <property type="match status" value="1"/>
</dbReference>
<feature type="binding site" evidence="2">
    <location>
        <position position="192"/>
    </location>
    <ligand>
        <name>Mg(2+)</name>
        <dbReference type="ChEBI" id="CHEBI:18420"/>
        <label>3</label>
    </ligand>
</feature>
<feature type="binding site" evidence="2">
    <location>
        <position position="195"/>
    </location>
    <ligand>
        <name>Mg(2+)</name>
        <dbReference type="ChEBI" id="CHEBI:18420"/>
        <label>5</label>
    </ligand>
</feature>
<dbReference type="InterPro" id="IPR010918">
    <property type="entry name" value="PurM-like_C_dom"/>
</dbReference>
<dbReference type="NCBIfam" id="TIGR01379">
    <property type="entry name" value="thiL"/>
    <property type="match status" value="1"/>
</dbReference>
<feature type="binding site" evidence="2">
    <location>
        <position position="41"/>
    </location>
    <ligand>
        <name>Mg(2+)</name>
        <dbReference type="ChEBI" id="CHEBI:18420"/>
        <label>1</label>
    </ligand>
</feature>
<comment type="caution">
    <text evidence="5">The sequence shown here is derived from an EMBL/GenBank/DDBJ whole genome shotgun (WGS) entry which is preliminary data.</text>
</comment>
<keyword evidence="1 2" id="KW-0784">Thiamine biosynthesis</keyword>
<dbReference type="Gene3D" id="3.90.650.10">
    <property type="entry name" value="PurM-like C-terminal domain"/>
    <property type="match status" value="1"/>
</dbReference>
<feature type="binding site" evidence="2">
    <location>
        <position position="112"/>
    </location>
    <ligand>
        <name>Mg(2+)</name>
        <dbReference type="ChEBI" id="CHEBI:18420"/>
        <label>1</label>
    </ligand>
</feature>
<evidence type="ECO:0000256" key="2">
    <source>
        <dbReference type="HAMAP-Rule" id="MF_02128"/>
    </source>
</evidence>
<reference evidence="5 6" key="1">
    <citation type="submission" date="2020-09" db="EMBL/GenBank/DDBJ databases">
        <authorList>
            <person name="Yoon J.-W."/>
        </authorList>
    </citation>
    <scope>NUCLEOTIDE SEQUENCE [LARGE SCALE GENOMIC DNA]</scope>
    <source>
        <strain evidence="5 6">KMU-140</strain>
    </source>
</reference>
<accession>A0ABR8KNW8</accession>
<dbReference type="HAMAP" id="MF_02128">
    <property type="entry name" value="TMP_kinase"/>
    <property type="match status" value="1"/>
</dbReference>
<dbReference type="PANTHER" id="PTHR30270">
    <property type="entry name" value="THIAMINE-MONOPHOSPHATE KINASE"/>
    <property type="match status" value="1"/>
</dbReference>
<evidence type="ECO:0000259" key="3">
    <source>
        <dbReference type="Pfam" id="PF00586"/>
    </source>
</evidence>
<keyword evidence="2" id="KW-0460">Magnesium</keyword>
<evidence type="ECO:0000313" key="6">
    <source>
        <dbReference type="Proteomes" id="UP000635384"/>
    </source>
</evidence>
<proteinExistence type="inferred from homology"/>
<feature type="binding site" evidence="2">
    <location>
        <begin position="111"/>
        <end position="112"/>
    </location>
    <ligand>
        <name>ATP</name>
        <dbReference type="ChEBI" id="CHEBI:30616"/>
    </ligand>
</feature>
<keyword evidence="2 5" id="KW-0418">Kinase</keyword>
<comment type="catalytic activity">
    <reaction evidence="2">
        <text>thiamine phosphate + ATP = thiamine diphosphate + ADP</text>
        <dbReference type="Rhea" id="RHEA:15913"/>
        <dbReference type="ChEBI" id="CHEBI:30616"/>
        <dbReference type="ChEBI" id="CHEBI:37575"/>
        <dbReference type="ChEBI" id="CHEBI:58937"/>
        <dbReference type="ChEBI" id="CHEBI:456216"/>
        <dbReference type="EC" id="2.7.4.16"/>
    </reaction>
</comment>
<keyword evidence="6" id="KW-1185">Reference proteome</keyword>
<feature type="domain" description="PurM-like N-terminal" evidence="3">
    <location>
        <begin position="24"/>
        <end position="129"/>
    </location>
</feature>
<protein>
    <recommendedName>
        <fullName evidence="2">Thiamine-monophosphate kinase</fullName>
        <shortName evidence="2">TMP kinase</shortName>
        <shortName evidence="2">Thiamine-phosphate kinase</shortName>
        <ecNumber evidence="2">2.7.4.16</ecNumber>
    </recommendedName>
</protein>
<dbReference type="Pfam" id="PF02769">
    <property type="entry name" value="AIRS_C"/>
    <property type="match status" value="1"/>
</dbReference>
<dbReference type="SUPFAM" id="SSF56042">
    <property type="entry name" value="PurM C-terminal domain-like"/>
    <property type="match status" value="1"/>
</dbReference>
<gene>
    <name evidence="2 5" type="primary">thiL</name>
    <name evidence="5" type="ORF">IB285_08710</name>
</gene>
<keyword evidence="2 5" id="KW-0808">Transferase</keyword>
<feature type="binding site" evidence="2">
    <location>
        <position position="194"/>
    </location>
    <ligand>
        <name>ATP</name>
        <dbReference type="ChEBI" id="CHEBI:30616"/>
    </ligand>
</feature>
<comment type="miscellaneous">
    <text evidence="2">Reaction mechanism of ThiL seems to utilize a direct, inline transfer of the gamma-phosphate of ATP to TMP rather than a phosphorylated enzyme intermediate.</text>
</comment>
<sequence length="285" mass="30119">MTEAEFLAALRTLPLHPGARDLRDDCALIEIGGETLVLNHDVMAEDTHFRRNADLADVAWKLVALNLSDLASKGARPVGVLLGHALGGNDQRFIEGLRAALTTYGVPLMGGDTIASTGASTFSLTAIGRATSTPVPSRSGAKPGQSIFVTGSIGRAMLGFEGSAEHRLAFERPEPRIEEGIALAPIVGGMMDISDGLLLDAFRMAEASGTTFSIESLAVPVADRDRALDCMRWGDDYELLFTLPSGCDPPVKAAVIGQVVERGDAPLILDKEALAEPDELGYQHG</sequence>